<dbReference type="OrthoDB" id="6145767at2759"/>
<reference evidence="3" key="1">
    <citation type="submission" date="2022-08" db="UniProtKB">
        <authorList>
            <consortium name="EnsemblMetazoa"/>
        </authorList>
    </citation>
    <scope>IDENTIFICATION</scope>
    <source>
        <strain evidence="3">05x7-T-G4-1.051#20</strain>
    </source>
</reference>
<name>A0A8W8MHG5_MAGGI</name>
<protein>
    <recommendedName>
        <fullName evidence="5">BEN domain-containing protein</fullName>
    </recommendedName>
</protein>
<dbReference type="Proteomes" id="UP000005408">
    <property type="component" value="Unassembled WGS sequence"/>
</dbReference>
<dbReference type="OMA" id="FAHETTC"/>
<feature type="region of interest" description="Disordered" evidence="2">
    <location>
        <begin position="76"/>
        <end position="153"/>
    </location>
</feature>
<feature type="compositionally biased region" description="Basic and acidic residues" evidence="2">
    <location>
        <begin position="118"/>
        <end position="151"/>
    </location>
</feature>
<keyword evidence="1" id="KW-0175">Coiled coil</keyword>
<feature type="region of interest" description="Disordered" evidence="2">
    <location>
        <begin position="174"/>
        <end position="224"/>
    </location>
</feature>
<evidence type="ECO:0000313" key="3">
    <source>
        <dbReference type="EnsemblMetazoa" id="G33172.1:cds"/>
    </source>
</evidence>
<organism evidence="3 4">
    <name type="scientific">Magallana gigas</name>
    <name type="common">Pacific oyster</name>
    <name type="synonym">Crassostrea gigas</name>
    <dbReference type="NCBI Taxonomy" id="29159"/>
    <lineage>
        <taxon>Eukaryota</taxon>
        <taxon>Metazoa</taxon>
        <taxon>Spiralia</taxon>
        <taxon>Lophotrochozoa</taxon>
        <taxon>Mollusca</taxon>
        <taxon>Bivalvia</taxon>
        <taxon>Autobranchia</taxon>
        <taxon>Pteriomorphia</taxon>
        <taxon>Ostreida</taxon>
        <taxon>Ostreoidea</taxon>
        <taxon>Ostreidae</taxon>
        <taxon>Magallana</taxon>
    </lineage>
</organism>
<accession>A0A8W8MHG5</accession>
<evidence type="ECO:0000256" key="2">
    <source>
        <dbReference type="SAM" id="MobiDB-lite"/>
    </source>
</evidence>
<feature type="coiled-coil region" evidence="1">
    <location>
        <begin position="338"/>
        <end position="375"/>
    </location>
</feature>
<dbReference type="AlphaFoldDB" id="A0A8W8MHG5"/>
<keyword evidence="4" id="KW-1185">Reference proteome</keyword>
<dbReference type="EnsemblMetazoa" id="G33172.1">
    <property type="protein sequence ID" value="G33172.1:cds"/>
    <property type="gene ID" value="G33172"/>
</dbReference>
<evidence type="ECO:0000256" key="1">
    <source>
        <dbReference type="SAM" id="Coils"/>
    </source>
</evidence>
<proteinExistence type="predicted"/>
<evidence type="ECO:0000313" key="4">
    <source>
        <dbReference type="Proteomes" id="UP000005408"/>
    </source>
</evidence>
<feature type="compositionally biased region" description="Basic and acidic residues" evidence="2">
    <location>
        <begin position="92"/>
        <end position="111"/>
    </location>
</feature>
<evidence type="ECO:0008006" key="5">
    <source>
        <dbReference type="Google" id="ProtNLM"/>
    </source>
</evidence>
<sequence>MYSLVEWIDEKKYSVIPLSRVKEPRKSYEDYKEGDIVKASCPGFSGIHNAKLVAIRGNTTDDKKQLERLAIEHVEKMESSEEGPMQEISGTDDQRQGVQECHREREKEKPEKRKRKVTDKSTGKKTKTQENKENREAEKEIRQQKKEEQQKKKQTLLKKNELFLSSLNSFKDTVNTESQDIQPNPTTATPPDSEGSTYIDLDNQSCPQQVSANEPPSVATSLPSNNTVNNAVNNAMYHNQVMSNTFMNQNQMCYGYQSSQMNNYSNSPMMPFQPQTYNWQQNQFYNTTEVNRWPQDQDRYGSNYRFAHETTCSTPVSNNSSYDKENPACRQIFPVEEMQQTKKNCKECDKIKEELQKANKRIRELEKELLAASTNKTSTGDSSTYKVQTDGRPRAGVLSSGVAAANHMIELMPNTNVYIYPKDLKVVNKKSSGCAKARYLLSAFYTNDELVEAGNLSGARNKKGLDKQIVQTIIEYAVLKSDDKLTDINIALRSKVSALVCVSRKAEAGRDVEVTRL</sequence>